<evidence type="ECO:0000313" key="2">
    <source>
        <dbReference type="EMBL" id="KAK4317311.1"/>
    </source>
</evidence>
<keyword evidence="3" id="KW-1185">Reference proteome</keyword>
<accession>A0AAE1PZ59</accession>
<evidence type="ECO:0000256" key="1">
    <source>
        <dbReference type="SAM" id="MobiDB-lite"/>
    </source>
</evidence>
<dbReference type="Proteomes" id="UP001292094">
    <property type="component" value="Unassembled WGS sequence"/>
</dbReference>
<evidence type="ECO:0000313" key="3">
    <source>
        <dbReference type="Proteomes" id="UP001292094"/>
    </source>
</evidence>
<feature type="region of interest" description="Disordered" evidence="1">
    <location>
        <begin position="45"/>
        <end position="123"/>
    </location>
</feature>
<name>A0AAE1PZ59_9EUCA</name>
<organism evidence="2 3">
    <name type="scientific">Petrolisthes manimaculis</name>
    <dbReference type="NCBI Taxonomy" id="1843537"/>
    <lineage>
        <taxon>Eukaryota</taxon>
        <taxon>Metazoa</taxon>
        <taxon>Ecdysozoa</taxon>
        <taxon>Arthropoda</taxon>
        <taxon>Crustacea</taxon>
        <taxon>Multicrustacea</taxon>
        <taxon>Malacostraca</taxon>
        <taxon>Eumalacostraca</taxon>
        <taxon>Eucarida</taxon>
        <taxon>Decapoda</taxon>
        <taxon>Pleocyemata</taxon>
        <taxon>Anomura</taxon>
        <taxon>Galatheoidea</taxon>
        <taxon>Porcellanidae</taxon>
        <taxon>Petrolisthes</taxon>
    </lineage>
</organism>
<reference evidence="2" key="1">
    <citation type="submission" date="2023-11" db="EMBL/GenBank/DDBJ databases">
        <title>Genome assemblies of two species of porcelain crab, Petrolisthes cinctipes and Petrolisthes manimaculis (Anomura: Porcellanidae).</title>
        <authorList>
            <person name="Angst P."/>
        </authorList>
    </citation>
    <scope>NUCLEOTIDE SEQUENCE</scope>
    <source>
        <strain evidence="2">PB745_02</strain>
        <tissue evidence="2">Gill</tissue>
    </source>
</reference>
<proteinExistence type="predicted"/>
<protein>
    <submittedName>
        <fullName evidence="2">Uncharacterized protein</fullName>
    </submittedName>
</protein>
<comment type="caution">
    <text evidence="2">The sequence shown here is derived from an EMBL/GenBank/DDBJ whole genome shotgun (WGS) entry which is preliminary data.</text>
</comment>
<feature type="compositionally biased region" description="Basic and acidic residues" evidence="1">
    <location>
        <begin position="58"/>
        <end position="69"/>
    </location>
</feature>
<dbReference type="AlphaFoldDB" id="A0AAE1PZ59"/>
<dbReference type="EMBL" id="JAWZYT010000930">
    <property type="protein sequence ID" value="KAK4317311.1"/>
    <property type="molecule type" value="Genomic_DNA"/>
</dbReference>
<sequence>MLTYRCDYLVMPMNSPTMGHRAGLLDMAQSLWPLTAMSAENRPLRMPPCFTGSGAKDISPKLDGRDELPPAHQPGSSQHPPGKAWIVAEPRHPAPSTELHQSESQLSLGADLGSSSRSNPSFASHSLEMERILGSGEEAASLRYMLHLLTGMPVVKHLTPKRPALGLEKKNPRGVSGGKCMIFRMVFRVSMSNLLSQPFFTSTWRSGY</sequence>
<feature type="compositionally biased region" description="Polar residues" evidence="1">
    <location>
        <begin position="98"/>
        <end position="123"/>
    </location>
</feature>
<gene>
    <name evidence="2" type="ORF">Pmani_011575</name>
</gene>